<comment type="cofactor">
    <cofactor evidence="6">
        <name>[2Fe-2S] cluster</name>
        <dbReference type="ChEBI" id="CHEBI:190135"/>
    </cofactor>
</comment>
<evidence type="ECO:0000256" key="4">
    <source>
        <dbReference type="ARBA" id="ARBA00023014"/>
    </source>
</evidence>
<protein>
    <submittedName>
        <fullName evidence="9">Cytochrome b6-f complex iron-sulfur subunit</fullName>
    </submittedName>
</protein>
<dbReference type="GO" id="GO:0016020">
    <property type="term" value="C:membrane"/>
    <property type="evidence" value="ECO:0007669"/>
    <property type="project" value="InterPro"/>
</dbReference>
<reference evidence="9 10" key="1">
    <citation type="submission" date="2015-11" db="EMBL/GenBank/DDBJ databases">
        <authorList>
            <person name="Zhang Y."/>
            <person name="Guo Z."/>
        </authorList>
    </citation>
    <scope>NUCLEOTIDE SEQUENCE [LARGE SCALE GENOMIC DNA]</scope>
    <source>
        <strain evidence="9">JGI-4</strain>
    </source>
</reference>
<dbReference type="EMBL" id="FAOP01000005">
    <property type="protein sequence ID" value="CUU05517.1"/>
    <property type="molecule type" value="Genomic_DNA"/>
</dbReference>
<accession>A0A0P1LWW8</accession>
<keyword evidence="1" id="KW-0001">2Fe-2S</keyword>
<accession>A0A0P1LAG7</accession>
<dbReference type="SUPFAM" id="SSF50022">
    <property type="entry name" value="ISP domain"/>
    <property type="match status" value="1"/>
</dbReference>
<proteinExistence type="predicted"/>
<evidence type="ECO:0000313" key="9">
    <source>
        <dbReference type="EMBL" id="CUU05517.1"/>
    </source>
</evidence>
<dbReference type="PROSITE" id="PS51257">
    <property type="entry name" value="PROKAR_LIPOPROTEIN"/>
    <property type="match status" value="1"/>
</dbReference>
<evidence type="ECO:0000256" key="3">
    <source>
        <dbReference type="ARBA" id="ARBA00023004"/>
    </source>
</evidence>
<accession>A0A0S4N6P6</accession>
<sequence>MSNDKLSRRHFVRITGSILIASMGGSTLSALLQGCQKYEETNPTQPSPGSKFTIKLSEHPELIQVGGFKTFNINSTPVIVFRTGQTTFKAISMICTHQGCTTNWVNSAQQFQCPCHGSKFDKDGKVIQGPATQNLKTYTAEYKGDTNELIIYF</sequence>
<evidence type="ECO:0000256" key="6">
    <source>
        <dbReference type="ARBA" id="ARBA00034078"/>
    </source>
</evidence>
<keyword evidence="5" id="KW-1015">Disulfide bond</keyword>
<organism evidence="9 10">
    <name type="scientific">Candidatus Kryptonium thompsonii</name>
    <dbReference type="NCBI Taxonomy" id="1633631"/>
    <lineage>
        <taxon>Bacteria</taxon>
        <taxon>Pseudomonadati</taxon>
        <taxon>Candidatus Kryptoniota</taxon>
        <taxon>Candidatus Kryptonium</taxon>
    </lineage>
</organism>
<gene>
    <name evidence="9" type="ORF">JGI4_01278</name>
</gene>
<dbReference type="PANTHER" id="PTHR10134">
    <property type="entry name" value="CYTOCHROME B-C1 COMPLEX SUBUNIT RIESKE, MITOCHONDRIAL"/>
    <property type="match status" value="1"/>
</dbReference>
<evidence type="ECO:0000256" key="7">
    <source>
        <dbReference type="SAM" id="Phobius"/>
    </source>
</evidence>
<dbReference type="InterPro" id="IPR014349">
    <property type="entry name" value="Rieske_Fe-S_prot"/>
</dbReference>
<keyword evidence="7" id="KW-1133">Transmembrane helix</keyword>
<dbReference type="STRING" id="1633631.GCA_001442925_01273"/>
<accession>A0A0P1MU46</accession>
<dbReference type="RefSeq" id="WP_075426042.1">
    <property type="nucleotide sequence ID" value="NZ_CZVM01000054.1"/>
</dbReference>
<accession>A0A0P1M1X5</accession>
<dbReference type="AlphaFoldDB" id="A0A0P1P610"/>
<feature type="domain" description="Rieske" evidence="8">
    <location>
        <begin position="51"/>
        <end position="149"/>
    </location>
</feature>
<dbReference type="Proteomes" id="UP000182011">
    <property type="component" value="Unassembled WGS sequence"/>
</dbReference>
<dbReference type="CDD" id="cd03467">
    <property type="entry name" value="Rieske"/>
    <property type="match status" value="1"/>
</dbReference>
<accession>A0A0P1M5L2</accession>
<evidence type="ECO:0000256" key="1">
    <source>
        <dbReference type="ARBA" id="ARBA00022714"/>
    </source>
</evidence>
<dbReference type="Pfam" id="PF00355">
    <property type="entry name" value="Rieske"/>
    <property type="match status" value="1"/>
</dbReference>
<feature type="transmembrane region" description="Helical" evidence="7">
    <location>
        <begin position="12"/>
        <end position="32"/>
    </location>
</feature>
<evidence type="ECO:0000256" key="2">
    <source>
        <dbReference type="ARBA" id="ARBA00022723"/>
    </source>
</evidence>
<keyword evidence="4" id="KW-0411">Iron-sulfur</keyword>
<dbReference type="GO" id="GO:0051537">
    <property type="term" value="F:2 iron, 2 sulfur cluster binding"/>
    <property type="evidence" value="ECO:0007669"/>
    <property type="project" value="UniProtKB-KW"/>
</dbReference>
<keyword evidence="2" id="KW-0479">Metal-binding</keyword>
<dbReference type="PRINTS" id="PR00162">
    <property type="entry name" value="RIESKE"/>
</dbReference>
<keyword evidence="7" id="KW-0472">Membrane</keyword>
<accession>A0A0N7MWE5</accession>
<evidence type="ECO:0000256" key="5">
    <source>
        <dbReference type="ARBA" id="ARBA00023157"/>
    </source>
</evidence>
<evidence type="ECO:0000259" key="8">
    <source>
        <dbReference type="PROSITE" id="PS51296"/>
    </source>
</evidence>
<dbReference type="InterPro" id="IPR017941">
    <property type="entry name" value="Rieske_2Fe-2S"/>
</dbReference>
<accession>A0A0P1M309</accession>
<dbReference type="PROSITE" id="PS51296">
    <property type="entry name" value="RIESKE"/>
    <property type="match status" value="1"/>
</dbReference>
<keyword evidence="3" id="KW-0408">Iron</keyword>
<dbReference type="Gene3D" id="2.102.10.10">
    <property type="entry name" value="Rieske [2Fe-2S] iron-sulphur domain"/>
    <property type="match status" value="1"/>
</dbReference>
<dbReference type="InterPro" id="IPR036922">
    <property type="entry name" value="Rieske_2Fe-2S_sf"/>
</dbReference>
<name>A0A0P1P610_9BACT</name>
<evidence type="ECO:0000313" key="10">
    <source>
        <dbReference type="Proteomes" id="UP000182011"/>
    </source>
</evidence>
<dbReference type="GO" id="GO:0046872">
    <property type="term" value="F:metal ion binding"/>
    <property type="evidence" value="ECO:0007669"/>
    <property type="project" value="UniProtKB-KW"/>
</dbReference>
<accession>A0A0P1P610</accession>
<keyword evidence="7" id="KW-0812">Transmembrane</keyword>
<dbReference type="InterPro" id="IPR005805">
    <property type="entry name" value="Rieske_Fe-S_prot_C"/>
</dbReference>